<accession>A0A090RPU8</accession>
<proteinExistence type="predicted"/>
<sequence length="76" mass="8677">MRRTNDIAVCMDYEDAQTETQCPQPLCKKAAQRYLNKLKHNFGGADVARPNSEKILILACLVTVNSEIFVDYRLPF</sequence>
<dbReference type="Proteomes" id="UP000029228">
    <property type="component" value="Unassembled WGS sequence"/>
</dbReference>
<comment type="caution">
    <text evidence="1">The sequence shown here is derived from an EMBL/GenBank/DDBJ whole genome shotgun (WGS) entry which is preliminary data.</text>
</comment>
<protein>
    <submittedName>
        <fullName evidence="1">Uncharacterized protein</fullName>
    </submittedName>
</protein>
<dbReference type="AlphaFoldDB" id="A0A090RPU8"/>
<name>A0A090RPU8_9VIBR</name>
<gene>
    <name evidence="1" type="ORF">JCM19235_5974</name>
</gene>
<reference evidence="1 2" key="2">
    <citation type="submission" date="2014-09" db="EMBL/GenBank/DDBJ databases">
        <authorList>
            <consortium name="NBRP consortium"/>
            <person name="Sawabe T."/>
            <person name="Meirelles P."/>
            <person name="Nakanishi M."/>
            <person name="Sayaka M."/>
            <person name="Hattori M."/>
            <person name="Ohkuma M."/>
        </authorList>
    </citation>
    <scope>NUCLEOTIDE SEQUENCE [LARGE SCALE GENOMIC DNA]</scope>
    <source>
        <strain evidence="2">JCM19235</strain>
    </source>
</reference>
<organism evidence="1 2">
    <name type="scientific">Vibrio maritimus</name>
    <dbReference type="NCBI Taxonomy" id="990268"/>
    <lineage>
        <taxon>Bacteria</taxon>
        <taxon>Pseudomonadati</taxon>
        <taxon>Pseudomonadota</taxon>
        <taxon>Gammaproteobacteria</taxon>
        <taxon>Vibrionales</taxon>
        <taxon>Vibrionaceae</taxon>
        <taxon>Vibrio</taxon>
    </lineage>
</organism>
<dbReference type="EMBL" id="BBMR01000001">
    <property type="protein sequence ID" value="GAL17425.1"/>
    <property type="molecule type" value="Genomic_DNA"/>
</dbReference>
<evidence type="ECO:0000313" key="2">
    <source>
        <dbReference type="Proteomes" id="UP000029228"/>
    </source>
</evidence>
<evidence type="ECO:0000313" key="1">
    <source>
        <dbReference type="EMBL" id="GAL17425.1"/>
    </source>
</evidence>
<reference evidence="1 2" key="1">
    <citation type="submission" date="2014-09" db="EMBL/GenBank/DDBJ databases">
        <title>Vibrio maritimus JCM 19235. (C45) whole genome shotgun sequence.</title>
        <authorList>
            <person name="Sawabe T."/>
            <person name="Meirelles P."/>
            <person name="Nakanishi M."/>
            <person name="Sayaka M."/>
            <person name="Hattori M."/>
            <person name="Ohkuma M."/>
        </authorList>
    </citation>
    <scope>NUCLEOTIDE SEQUENCE [LARGE SCALE GENOMIC DNA]</scope>
    <source>
        <strain evidence="2">JCM19235</strain>
    </source>
</reference>
<keyword evidence="2" id="KW-1185">Reference proteome</keyword>